<protein>
    <submittedName>
        <fullName evidence="2">Uncharacterized protein</fullName>
    </submittedName>
</protein>
<feature type="transmembrane region" description="Helical" evidence="1">
    <location>
        <begin position="74"/>
        <end position="101"/>
    </location>
</feature>
<accession>A0A5B6ZA39</accession>
<feature type="transmembrane region" description="Helical" evidence="1">
    <location>
        <begin position="40"/>
        <end position="62"/>
    </location>
</feature>
<dbReference type="AlphaFoldDB" id="A0A5B6ZA39"/>
<organism evidence="2">
    <name type="scientific">Davidia involucrata</name>
    <name type="common">Dove tree</name>
    <dbReference type="NCBI Taxonomy" id="16924"/>
    <lineage>
        <taxon>Eukaryota</taxon>
        <taxon>Viridiplantae</taxon>
        <taxon>Streptophyta</taxon>
        <taxon>Embryophyta</taxon>
        <taxon>Tracheophyta</taxon>
        <taxon>Spermatophyta</taxon>
        <taxon>Magnoliopsida</taxon>
        <taxon>eudicotyledons</taxon>
        <taxon>Gunneridae</taxon>
        <taxon>Pentapetalae</taxon>
        <taxon>asterids</taxon>
        <taxon>Cornales</taxon>
        <taxon>Nyssaceae</taxon>
        <taxon>Davidia</taxon>
    </lineage>
</organism>
<keyword evidence="1" id="KW-0812">Transmembrane</keyword>
<name>A0A5B6ZA39_DAVIN</name>
<evidence type="ECO:0000313" key="2">
    <source>
        <dbReference type="EMBL" id="MPA41167.1"/>
    </source>
</evidence>
<dbReference type="EMBL" id="GHES01010608">
    <property type="protein sequence ID" value="MPA41167.1"/>
    <property type="molecule type" value="Transcribed_RNA"/>
</dbReference>
<dbReference type="PANTHER" id="PTHR11439:SF524">
    <property type="entry name" value="RNA-DIRECTED DNA POLYMERASE, PROTEIN KINASE RLK-PELLE-DLSV FAMILY"/>
    <property type="match status" value="1"/>
</dbReference>
<keyword evidence="1" id="KW-1133">Transmembrane helix</keyword>
<reference evidence="2" key="1">
    <citation type="submission" date="2019-08" db="EMBL/GenBank/DDBJ databases">
        <title>Reference gene set and small RNA set construction with multiple tissues from Davidia involucrata Baill.</title>
        <authorList>
            <person name="Yang H."/>
            <person name="Zhou C."/>
            <person name="Li G."/>
            <person name="Wang J."/>
            <person name="Gao P."/>
            <person name="Wang M."/>
            <person name="Wang R."/>
            <person name="Zhao Y."/>
        </authorList>
    </citation>
    <scope>NUCLEOTIDE SEQUENCE</scope>
    <source>
        <tissue evidence="2">Mixed with DoveR01_LX</tissue>
    </source>
</reference>
<feature type="transmembrane region" description="Helical" evidence="1">
    <location>
        <begin position="12"/>
        <end position="34"/>
    </location>
</feature>
<sequence>MLLTNPILSSSNGSFVILKVLIILVFNSIVLPSIVLSPFLMQIGLVVPTLGVPQLVIIFSLVQTLSLGPPKRKLLFPALVLKLNIALLLMLLWTCWLYSFLHDLHVSLSKPTVIFYDNVSATYLAANPVNHARIKHIEIDLHFVREHVSWGSHHVQHISTHEQLADIFTKGLPSFKFMDFRSNLCVLPHPPSIARG</sequence>
<keyword evidence="1" id="KW-0472">Membrane</keyword>
<dbReference type="CDD" id="cd09272">
    <property type="entry name" value="RNase_HI_RT_Ty1"/>
    <property type="match status" value="1"/>
</dbReference>
<dbReference type="PANTHER" id="PTHR11439">
    <property type="entry name" value="GAG-POL-RELATED RETROTRANSPOSON"/>
    <property type="match status" value="1"/>
</dbReference>
<gene>
    <name evidence="2" type="ORF">Din_010608</name>
</gene>
<evidence type="ECO:0000256" key="1">
    <source>
        <dbReference type="SAM" id="Phobius"/>
    </source>
</evidence>
<proteinExistence type="predicted"/>